<sequence>MIGKFEELTLLSLLRAGPDSPAAKIYDVLETGLQSPPAFAALYTALDRMTKKGMISETQDTSGKRPKRLFTMTAEGRRALDESMNATRSIAGNDWGYAHG</sequence>
<evidence type="ECO:0000313" key="3">
    <source>
        <dbReference type="Proteomes" id="UP000186894"/>
    </source>
</evidence>
<dbReference type="InterPro" id="IPR036388">
    <property type="entry name" value="WH-like_DNA-bd_sf"/>
</dbReference>
<dbReference type="Pfam" id="PF03551">
    <property type="entry name" value="PadR"/>
    <property type="match status" value="1"/>
</dbReference>
<dbReference type="Proteomes" id="UP000186894">
    <property type="component" value="Unassembled WGS sequence"/>
</dbReference>
<dbReference type="STRING" id="1867956.BJF95_08925"/>
<dbReference type="SUPFAM" id="SSF46785">
    <property type="entry name" value="Winged helix' DNA-binding domain"/>
    <property type="match status" value="1"/>
</dbReference>
<comment type="caution">
    <text evidence="2">The sequence shown here is derived from an EMBL/GenBank/DDBJ whole genome shotgun (WGS) entry which is preliminary data.</text>
</comment>
<proteinExistence type="predicted"/>
<dbReference type="RefSeq" id="WP_075640124.1">
    <property type="nucleotide sequence ID" value="NZ_MKIM01000027.1"/>
</dbReference>
<gene>
    <name evidence="2" type="ORF">BJF95_08925</name>
</gene>
<protein>
    <recommendedName>
        <fullName evidence="1">Transcription regulator PadR N-terminal domain-containing protein</fullName>
    </recommendedName>
</protein>
<name>A0A1Q8ZRB0_9HYPH</name>
<reference evidence="2 3" key="1">
    <citation type="submission" date="2016-09" db="EMBL/GenBank/DDBJ databases">
        <title>Rhizobium oryziradicis sp. nov., isolated from the root of rice.</title>
        <authorList>
            <person name="Zhao J."/>
            <person name="Zhang X."/>
        </authorList>
    </citation>
    <scope>NUCLEOTIDE SEQUENCE [LARGE SCALE GENOMIC DNA]</scope>
    <source>
        <strain evidence="2 3">N19</strain>
    </source>
</reference>
<accession>A0A1Q8ZRB0</accession>
<dbReference type="AlphaFoldDB" id="A0A1Q8ZRB0"/>
<evidence type="ECO:0000313" key="2">
    <source>
        <dbReference type="EMBL" id="OLP44615.1"/>
    </source>
</evidence>
<evidence type="ECO:0000259" key="1">
    <source>
        <dbReference type="Pfam" id="PF03551"/>
    </source>
</evidence>
<organism evidence="2 3">
    <name type="scientific">Rhizobium oryziradicis</name>
    <dbReference type="NCBI Taxonomy" id="1867956"/>
    <lineage>
        <taxon>Bacteria</taxon>
        <taxon>Pseudomonadati</taxon>
        <taxon>Pseudomonadota</taxon>
        <taxon>Alphaproteobacteria</taxon>
        <taxon>Hyphomicrobiales</taxon>
        <taxon>Rhizobiaceae</taxon>
        <taxon>Rhizobium/Agrobacterium group</taxon>
        <taxon>Rhizobium</taxon>
    </lineage>
</organism>
<dbReference type="InterPro" id="IPR005149">
    <property type="entry name" value="Tscrpt_reg_PadR_N"/>
</dbReference>
<dbReference type="InterPro" id="IPR036390">
    <property type="entry name" value="WH_DNA-bd_sf"/>
</dbReference>
<dbReference type="OrthoDB" id="8374151at2"/>
<keyword evidence="3" id="KW-1185">Reference proteome</keyword>
<feature type="domain" description="Transcription regulator PadR N-terminal" evidence="1">
    <location>
        <begin position="37"/>
        <end position="81"/>
    </location>
</feature>
<dbReference type="Gene3D" id="1.10.10.10">
    <property type="entry name" value="Winged helix-like DNA-binding domain superfamily/Winged helix DNA-binding domain"/>
    <property type="match status" value="1"/>
</dbReference>
<dbReference type="EMBL" id="MKIM01000027">
    <property type="protein sequence ID" value="OLP44615.1"/>
    <property type="molecule type" value="Genomic_DNA"/>
</dbReference>